<protein>
    <recommendedName>
        <fullName evidence="1">SseB protein N-terminal domain-containing protein</fullName>
    </recommendedName>
</protein>
<evidence type="ECO:0000259" key="1">
    <source>
        <dbReference type="Pfam" id="PF07179"/>
    </source>
</evidence>
<name>A0ABW3YF39_9ACTN</name>
<gene>
    <name evidence="2" type="ORF">ACFQ4H_14645</name>
</gene>
<dbReference type="EMBL" id="JBHTMP010000019">
    <property type="protein sequence ID" value="MFD1322333.1"/>
    <property type="molecule type" value="Genomic_DNA"/>
</dbReference>
<accession>A0ABW3YF39</accession>
<dbReference type="Proteomes" id="UP001597260">
    <property type="component" value="Unassembled WGS sequence"/>
</dbReference>
<dbReference type="Pfam" id="PF07179">
    <property type="entry name" value="SseB"/>
    <property type="match status" value="1"/>
</dbReference>
<comment type="caution">
    <text evidence="2">The sequence shown here is derived from an EMBL/GenBank/DDBJ whole genome shotgun (WGS) entry which is preliminary data.</text>
</comment>
<evidence type="ECO:0000313" key="3">
    <source>
        <dbReference type="Proteomes" id="UP001597260"/>
    </source>
</evidence>
<organism evidence="2 3">
    <name type="scientific">Micromonospora sonneratiae</name>
    <dbReference type="NCBI Taxonomy" id="1184706"/>
    <lineage>
        <taxon>Bacteria</taxon>
        <taxon>Bacillati</taxon>
        <taxon>Actinomycetota</taxon>
        <taxon>Actinomycetes</taxon>
        <taxon>Micromonosporales</taxon>
        <taxon>Micromonosporaceae</taxon>
        <taxon>Micromonospora</taxon>
    </lineage>
</organism>
<feature type="domain" description="SseB protein N-terminal" evidence="1">
    <location>
        <begin position="126"/>
        <end position="233"/>
    </location>
</feature>
<sequence length="304" mass="32541">MNNWQPDTHLLGLLDRAVRLGDSETYLTALLETCVVMPTDSTGGWPTASVEDGTMLMVFTSIERLVSSPVGAQASSSILWPVLDLVHHWPNPEWSLIVDPLLESQVLLEPSVIEELVRRATVGYPLDAALRTAGDDPAAYLNALLAAEVVVPTVPGGSPSRDLSDPDFAWWLDGPGTSNEGIAIFSSQVRLQARLGDVPWMVAPFVEVLEHWPAGCAALVDPDHHLGRRIPGQVLDRFTARLAEAAQLAEAAAVKVLEECAGQAPDGQGVTEPTEEMIAAARAAGQRAIEEFLTAPDPHRNGGS</sequence>
<proteinExistence type="predicted"/>
<dbReference type="RefSeq" id="WP_377571182.1">
    <property type="nucleotide sequence ID" value="NZ_JBHTMP010000019.1"/>
</dbReference>
<dbReference type="InterPro" id="IPR009839">
    <property type="entry name" value="SseB_N"/>
</dbReference>
<keyword evidence="3" id="KW-1185">Reference proteome</keyword>
<evidence type="ECO:0000313" key="2">
    <source>
        <dbReference type="EMBL" id="MFD1322333.1"/>
    </source>
</evidence>
<reference evidence="3" key="1">
    <citation type="journal article" date="2019" name="Int. J. Syst. Evol. Microbiol.">
        <title>The Global Catalogue of Microorganisms (GCM) 10K type strain sequencing project: providing services to taxonomists for standard genome sequencing and annotation.</title>
        <authorList>
            <consortium name="The Broad Institute Genomics Platform"/>
            <consortium name="The Broad Institute Genome Sequencing Center for Infectious Disease"/>
            <person name="Wu L."/>
            <person name="Ma J."/>
        </authorList>
    </citation>
    <scope>NUCLEOTIDE SEQUENCE [LARGE SCALE GENOMIC DNA]</scope>
    <source>
        <strain evidence="3">JCM 31037</strain>
    </source>
</reference>